<sequence length="39" mass="4504">LFSENYQTDMDKLLSENYQADTNKTESENQINIGDSFLS</sequence>
<protein>
    <submittedName>
        <fullName evidence="1">9809_t:CDS:1</fullName>
    </submittedName>
</protein>
<gene>
    <name evidence="1" type="ORF">SCALOS_LOCUS7198</name>
</gene>
<comment type="caution">
    <text evidence="1">The sequence shown here is derived from an EMBL/GenBank/DDBJ whole genome shotgun (WGS) entry which is preliminary data.</text>
</comment>
<reference evidence="1" key="1">
    <citation type="submission" date="2021-06" db="EMBL/GenBank/DDBJ databases">
        <authorList>
            <person name="Kallberg Y."/>
            <person name="Tangrot J."/>
            <person name="Rosling A."/>
        </authorList>
    </citation>
    <scope>NUCLEOTIDE SEQUENCE</scope>
    <source>
        <strain evidence="1">AU212A</strain>
    </source>
</reference>
<evidence type="ECO:0000313" key="1">
    <source>
        <dbReference type="EMBL" id="CAG8608567.1"/>
    </source>
</evidence>
<dbReference type="EMBL" id="CAJVPM010015554">
    <property type="protein sequence ID" value="CAG8608567.1"/>
    <property type="molecule type" value="Genomic_DNA"/>
</dbReference>
<keyword evidence="2" id="KW-1185">Reference proteome</keyword>
<feature type="non-terminal residue" evidence="1">
    <location>
        <position position="1"/>
    </location>
</feature>
<proteinExistence type="predicted"/>
<accession>A0ACA9MSJ4</accession>
<organism evidence="1 2">
    <name type="scientific">Scutellospora calospora</name>
    <dbReference type="NCBI Taxonomy" id="85575"/>
    <lineage>
        <taxon>Eukaryota</taxon>
        <taxon>Fungi</taxon>
        <taxon>Fungi incertae sedis</taxon>
        <taxon>Mucoromycota</taxon>
        <taxon>Glomeromycotina</taxon>
        <taxon>Glomeromycetes</taxon>
        <taxon>Diversisporales</taxon>
        <taxon>Gigasporaceae</taxon>
        <taxon>Scutellospora</taxon>
    </lineage>
</organism>
<dbReference type="Proteomes" id="UP000789860">
    <property type="component" value="Unassembled WGS sequence"/>
</dbReference>
<evidence type="ECO:0000313" key="2">
    <source>
        <dbReference type="Proteomes" id="UP000789860"/>
    </source>
</evidence>
<name>A0ACA9MSJ4_9GLOM</name>